<accession>B4VJ05</accession>
<protein>
    <submittedName>
        <fullName evidence="1">Uncharacterized protein</fullName>
    </submittedName>
</protein>
<dbReference type="STRING" id="118168.MC7420_8006"/>
<dbReference type="Proteomes" id="UP000003835">
    <property type="component" value="Unassembled WGS sequence"/>
</dbReference>
<gene>
    <name evidence="1" type="ORF">MC7420_8006</name>
</gene>
<organism evidence="1 2">
    <name type="scientific">Coleofasciculus chthonoplastes PCC 7420</name>
    <dbReference type="NCBI Taxonomy" id="118168"/>
    <lineage>
        <taxon>Bacteria</taxon>
        <taxon>Bacillati</taxon>
        <taxon>Cyanobacteriota</taxon>
        <taxon>Cyanophyceae</taxon>
        <taxon>Coleofasciculales</taxon>
        <taxon>Coleofasciculaceae</taxon>
        <taxon>Coleofasciculus</taxon>
    </lineage>
</organism>
<dbReference type="EMBL" id="DS989842">
    <property type="protein sequence ID" value="EDX78268.1"/>
    <property type="molecule type" value="Genomic_DNA"/>
</dbReference>
<name>B4VJ05_9CYAN</name>
<sequence length="81" mass="9000">MKIINVESGQLTLDEVMTLAQGEAIVLRKPDGALFALAPVDEFAVEVELLKHNTEFMAFLRELSQEKATISLQSLREELGL</sequence>
<dbReference type="eggNOG" id="ENOG5034B04">
    <property type="taxonomic scope" value="Bacteria"/>
</dbReference>
<keyword evidence="2" id="KW-1185">Reference proteome</keyword>
<dbReference type="RefSeq" id="WP_006098702.1">
    <property type="nucleotide sequence ID" value="NZ_DS989842.1"/>
</dbReference>
<proteinExistence type="predicted"/>
<evidence type="ECO:0000313" key="1">
    <source>
        <dbReference type="EMBL" id="EDX78268.1"/>
    </source>
</evidence>
<dbReference type="HOGENOM" id="CLU_2567946_0_0_3"/>
<evidence type="ECO:0000313" key="2">
    <source>
        <dbReference type="Proteomes" id="UP000003835"/>
    </source>
</evidence>
<dbReference type="AlphaFoldDB" id="B4VJ05"/>
<dbReference type="OrthoDB" id="517732at2"/>
<reference evidence="1 2" key="1">
    <citation type="submission" date="2008-07" db="EMBL/GenBank/DDBJ databases">
        <authorList>
            <person name="Tandeau de Marsac N."/>
            <person name="Ferriera S."/>
            <person name="Johnson J."/>
            <person name="Kravitz S."/>
            <person name="Beeson K."/>
            <person name="Sutton G."/>
            <person name="Rogers Y.-H."/>
            <person name="Friedman R."/>
            <person name="Frazier M."/>
            <person name="Venter J.C."/>
        </authorList>
    </citation>
    <scope>NUCLEOTIDE SEQUENCE [LARGE SCALE GENOMIC DNA]</scope>
    <source>
        <strain evidence="1 2">PCC 7420</strain>
    </source>
</reference>